<dbReference type="Proteomes" id="UP001342314">
    <property type="component" value="Unassembled WGS sequence"/>
</dbReference>
<dbReference type="EMBL" id="BQKY01000008">
    <property type="protein sequence ID" value="GJN91426.1"/>
    <property type="molecule type" value="Genomic_DNA"/>
</dbReference>
<comment type="caution">
    <text evidence="2">The sequence shown here is derived from an EMBL/GenBank/DDBJ whole genome shotgun (WGS) entry which is preliminary data.</text>
</comment>
<reference evidence="2 3" key="1">
    <citation type="submission" date="2021-12" db="EMBL/GenBank/DDBJ databases">
        <title>High titer production of polyol ester of fatty acids by Rhodotorula paludigena BS15 towards product separation-free biomass refinery.</title>
        <authorList>
            <person name="Mano J."/>
            <person name="Ono H."/>
            <person name="Tanaka T."/>
            <person name="Naito K."/>
            <person name="Sushida H."/>
            <person name="Ike M."/>
            <person name="Tokuyasu K."/>
            <person name="Kitaoka M."/>
        </authorList>
    </citation>
    <scope>NUCLEOTIDE SEQUENCE [LARGE SCALE GENOMIC DNA]</scope>
    <source>
        <strain evidence="2 3">BS15</strain>
    </source>
</reference>
<evidence type="ECO:0000256" key="1">
    <source>
        <dbReference type="SAM" id="MobiDB-lite"/>
    </source>
</evidence>
<gene>
    <name evidence="2" type="ORF">Rhopal_004447-T1</name>
</gene>
<sequence length="363" mass="41255">MLPFRRHAVIDPYRLHRRAPAPAKEDVGIQSDSEADDDSGNEQAASGDNSWDAVRHPEYEKIHRRDVDPLFHLSAPLVLRIFEDLYRRTTPDEQQGEDEFSVHHLIDKHHKRFLDSNRYLSEHDIYVAWLYFASDSGRLPSELRMKYNRHVLGYQVMHNSQRGVTSVELEGRLRLAPLPARHVERTDQHVSTWGECVHALEWFRRFCLEDPAHFLIVAVFRPTLGATRSNSTDIGIKDALSTHFKKACIAWQDQRAELGETPDARIFLLPGRDALFRGFLCYMHGSPSRQRARIDSGESLRGEDPAWARERRAAVGLPGEPGKMDFARIAAALSGLSWAEWKARVFAPSGSSGESSSSGLGRR</sequence>
<name>A0AAV5GFT6_9BASI</name>
<protein>
    <submittedName>
        <fullName evidence="2">Uncharacterized protein</fullName>
    </submittedName>
</protein>
<evidence type="ECO:0000313" key="2">
    <source>
        <dbReference type="EMBL" id="GJN91426.1"/>
    </source>
</evidence>
<proteinExistence type="predicted"/>
<evidence type="ECO:0000313" key="3">
    <source>
        <dbReference type="Proteomes" id="UP001342314"/>
    </source>
</evidence>
<keyword evidence="3" id="KW-1185">Reference proteome</keyword>
<accession>A0AAV5GFT6</accession>
<organism evidence="2 3">
    <name type="scientific">Rhodotorula paludigena</name>
    <dbReference type="NCBI Taxonomy" id="86838"/>
    <lineage>
        <taxon>Eukaryota</taxon>
        <taxon>Fungi</taxon>
        <taxon>Dikarya</taxon>
        <taxon>Basidiomycota</taxon>
        <taxon>Pucciniomycotina</taxon>
        <taxon>Microbotryomycetes</taxon>
        <taxon>Sporidiobolales</taxon>
        <taxon>Sporidiobolaceae</taxon>
        <taxon>Rhodotorula</taxon>
    </lineage>
</organism>
<dbReference type="AlphaFoldDB" id="A0AAV5GFT6"/>
<feature type="region of interest" description="Disordered" evidence="1">
    <location>
        <begin position="16"/>
        <end position="53"/>
    </location>
</feature>